<name>A0A3B0WKY8_9ZZZZ</name>
<proteinExistence type="predicted"/>
<evidence type="ECO:0008006" key="2">
    <source>
        <dbReference type="Google" id="ProtNLM"/>
    </source>
</evidence>
<reference evidence="1" key="1">
    <citation type="submission" date="2018-06" db="EMBL/GenBank/DDBJ databases">
        <authorList>
            <person name="Zhirakovskaya E."/>
        </authorList>
    </citation>
    <scope>NUCLEOTIDE SEQUENCE</scope>
</reference>
<evidence type="ECO:0000313" key="1">
    <source>
        <dbReference type="EMBL" id="VAW56535.1"/>
    </source>
</evidence>
<protein>
    <recommendedName>
        <fullName evidence="2">ATP-grasp domain-containing protein</fullName>
    </recommendedName>
</protein>
<sequence>MSLNALAMCLDDSNKNKQPLIGLATLMSLIFAGKDLTPVGTQLLELAGGDDAEALMDLSILVQLKGDHDTGIALQQQALMLKQHYTLEPENLKNQLKLLAIMAPGDLMSNTPLEFIAEGIGIELEMLYVSQEHPLPTVLPEHDIIMVAVSELDRNYQILKLLEADMINLEKPIINNPGKIIEMSRDKTSIMLQNYRDINMPITSRIDRFELKNIINESQNLAHYLMGSTFPFIIRPIDSHAGYGLKKIENINEINEYLLNQYNDNYFISPFIDYYSEDKQYRKYRIVLIKGKPFIVHMAISDHWMVHYANAGMIDNANKRAEEKFIMETFDDDFSKRHALAFNNIYERFGLEYIGIDCGETSDGKLLIFEIGNSLTVHSLDPVDIFPYKKTQITKVFNGFSVLLEQTVVANSHNKSLELIKR</sequence>
<accession>A0A3B0WKY8</accession>
<dbReference type="SUPFAM" id="SSF56059">
    <property type="entry name" value="Glutathione synthetase ATP-binding domain-like"/>
    <property type="match status" value="1"/>
</dbReference>
<organism evidence="1">
    <name type="scientific">hydrothermal vent metagenome</name>
    <dbReference type="NCBI Taxonomy" id="652676"/>
    <lineage>
        <taxon>unclassified sequences</taxon>
        <taxon>metagenomes</taxon>
        <taxon>ecological metagenomes</taxon>
    </lineage>
</organism>
<gene>
    <name evidence="1" type="ORF">MNBD_GAMMA07-567</name>
</gene>
<dbReference type="EMBL" id="UOFF01000244">
    <property type="protein sequence ID" value="VAW56535.1"/>
    <property type="molecule type" value="Genomic_DNA"/>
</dbReference>
<dbReference type="AlphaFoldDB" id="A0A3B0WKY8"/>